<dbReference type="InterPro" id="IPR011712">
    <property type="entry name" value="Sig_transdc_His_kin_sub3_dim/P"/>
</dbReference>
<dbReference type="Pfam" id="PF07730">
    <property type="entry name" value="HisKA_3"/>
    <property type="match status" value="1"/>
</dbReference>
<evidence type="ECO:0000256" key="4">
    <source>
        <dbReference type="ARBA" id="ARBA00022475"/>
    </source>
</evidence>
<dbReference type="SUPFAM" id="SSF55874">
    <property type="entry name" value="ATPase domain of HSP90 chaperone/DNA topoisomerase II/histidine kinase"/>
    <property type="match status" value="1"/>
</dbReference>
<comment type="catalytic activity">
    <reaction evidence="1">
        <text>ATP + protein L-histidine = ADP + protein N-phospho-L-histidine.</text>
        <dbReference type="EC" id="2.7.13.3"/>
    </reaction>
</comment>
<evidence type="ECO:0000256" key="5">
    <source>
        <dbReference type="ARBA" id="ARBA00022679"/>
    </source>
</evidence>
<evidence type="ECO:0000313" key="15">
    <source>
        <dbReference type="EMBL" id="PSR33323.1"/>
    </source>
</evidence>
<dbReference type="Gene3D" id="3.30.565.10">
    <property type="entry name" value="Histidine kinase-like ATPase, C-terminal domain"/>
    <property type="match status" value="1"/>
</dbReference>
<comment type="caution">
    <text evidence="15">The sequence shown here is derived from an EMBL/GenBank/DDBJ whole genome shotgun (WGS) entry which is preliminary data.</text>
</comment>
<dbReference type="Gene3D" id="3.30.450.40">
    <property type="match status" value="1"/>
</dbReference>
<keyword evidence="8 12" id="KW-1133">Transmembrane helix</keyword>
<evidence type="ECO:0000256" key="6">
    <source>
        <dbReference type="ARBA" id="ARBA00022692"/>
    </source>
</evidence>
<dbReference type="InterPro" id="IPR036890">
    <property type="entry name" value="HATPase_C_sf"/>
</dbReference>
<evidence type="ECO:0000259" key="14">
    <source>
        <dbReference type="SMART" id="SM00387"/>
    </source>
</evidence>
<evidence type="ECO:0000256" key="8">
    <source>
        <dbReference type="ARBA" id="ARBA00022989"/>
    </source>
</evidence>
<feature type="transmembrane region" description="Helical" evidence="12">
    <location>
        <begin position="37"/>
        <end position="58"/>
    </location>
</feature>
<evidence type="ECO:0000256" key="7">
    <source>
        <dbReference type="ARBA" id="ARBA00022777"/>
    </source>
</evidence>
<dbReference type="GO" id="GO:0000155">
    <property type="term" value="F:phosphorelay sensor kinase activity"/>
    <property type="evidence" value="ECO:0007669"/>
    <property type="project" value="InterPro"/>
</dbReference>
<name>A0A2T2XFP4_9FIRM</name>
<evidence type="ECO:0000256" key="12">
    <source>
        <dbReference type="SAM" id="Phobius"/>
    </source>
</evidence>
<protein>
    <recommendedName>
        <fullName evidence="3">histidine kinase</fullName>
        <ecNumber evidence="3">2.7.13.3</ecNumber>
    </recommendedName>
</protein>
<feature type="domain" description="Histidine kinase/HSP90-like ATPase" evidence="14">
    <location>
        <begin position="348"/>
        <end position="442"/>
    </location>
</feature>
<accession>A0A2T2XFP4</accession>
<dbReference type="Pfam" id="PF02518">
    <property type="entry name" value="HATPase_c"/>
    <property type="match status" value="1"/>
</dbReference>
<dbReference type="PANTHER" id="PTHR24421">
    <property type="entry name" value="NITRATE/NITRITE SENSOR PROTEIN NARX-RELATED"/>
    <property type="match status" value="1"/>
</dbReference>
<dbReference type="AlphaFoldDB" id="A0A2T2XFP4"/>
<dbReference type="CDD" id="cd16917">
    <property type="entry name" value="HATPase_UhpB-NarQ-NarX-like"/>
    <property type="match status" value="1"/>
</dbReference>
<keyword evidence="7 15" id="KW-0418">Kinase</keyword>
<organism evidence="15 16">
    <name type="scientific">Sulfobacillus benefaciens</name>
    <dbReference type="NCBI Taxonomy" id="453960"/>
    <lineage>
        <taxon>Bacteria</taxon>
        <taxon>Bacillati</taxon>
        <taxon>Bacillota</taxon>
        <taxon>Clostridia</taxon>
        <taxon>Eubacteriales</taxon>
        <taxon>Clostridiales Family XVII. Incertae Sedis</taxon>
        <taxon>Sulfobacillus</taxon>
    </lineage>
</organism>
<keyword evidence="10 12" id="KW-0472">Membrane</keyword>
<dbReference type="InterPro" id="IPR003018">
    <property type="entry name" value="GAF"/>
</dbReference>
<evidence type="ECO:0000259" key="13">
    <source>
        <dbReference type="SMART" id="SM00065"/>
    </source>
</evidence>
<sequence>MARQMAATVLAMIGVSLVILVDRLLLVPRLPVGSNTFWLWAILVTFTGLFSFVVFGILRQQHRDLTRVNETLAKQRDRLNALRDATLAITSNFDWEDVLQQVVEVARQLLGARYAALSVLTDDTPQKVSRFITSGLTDPERHLIGEYPQGHGVLGHVLASKKPLRVANLQDHPLAVGVPPHHPVMTTFLGLPLLYHSQVVGHLYLTEKTGGFTDEDQEIGELFARQAAAVIANARLSEDRARLATLSERERIGRDLHDGVLQTLYAATLALDNLSDSPDANPAVVKELTQVSDTLGLLMTDVRFFIQTLENTPVDFRIALNDVVRRLSLTAEVDIVLDDASYLEMPPELIHDLILCIQEALSNASRHGQATKITIHWEKSNDAYHVKISDNGVGFLVKTIDSPAHHGLRNMQRRISDWHGSLKVDSEPGRGTTVSLMVDRDTALNRKHHRTPLSTRKEP</sequence>
<dbReference type="InterPro" id="IPR029016">
    <property type="entry name" value="GAF-like_dom_sf"/>
</dbReference>
<keyword evidence="4" id="KW-1003">Cell membrane</keyword>
<gene>
    <name evidence="15" type="ORF">C7B46_10295</name>
</gene>
<dbReference type="Pfam" id="PF13185">
    <property type="entry name" value="GAF_2"/>
    <property type="match status" value="1"/>
</dbReference>
<dbReference type="SMART" id="SM00065">
    <property type="entry name" value="GAF"/>
    <property type="match status" value="1"/>
</dbReference>
<feature type="region of interest" description="Disordered" evidence="11">
    <location>
        <begin position="440"/>
        <end position="459"/>
    </location>
</feature>
<dbReference type="PANTHER" id="PTHR24421:SF37">
    <property type="entry name" value="SENSOR HISTIDINE KINASE NARS"/>
    <property type="match status" value="1"/>
</dbReference>
<keyword evidence="5" id="KW-0808">Transferase</keyword>
<evidence type="ECO:0000256" key="1">
    <source>
        <dbReference type="ARBA" id="ARBA00000085"/>
    </source>
</evidence>
<dbReference type="InterPro" id="IPR050482">
    <property type="entry name" value="Sensor_HK_TwoCompSys"/>
</dbReference>
<dbReference type="EC" id="2.7.13.3" evidence="3"/>
<evidence type="ECO:0000256" key="9">
    <source>
        <dbReference type="ARBA" id="ARBA00023012"/>
    </source>
</evidence>
<evidence type="ECO:0000313" key="16">
    <source>
        <dbReference type="Proteomes" id="UP000242972"/>
    </source>
</evidence>
<feature type="domain" description="GAF" evidence="13">
    <location>
        <begin position="94"/>
        <end position="241"/>
    </location>
</feature>
<comment type="subcellular location">
    <subcellularLocation>
        <location evidence="2">Cell membrane</location>
        <topology evidence="2">Multi-pass membrane protein</topology>
    </subcellularLocation>
</comment>
<dbReference type="InterPro" id="IPR003594">
    <property type="entry name" value="HATPase_dom"/>
</dbReference>
<dbReference type="SMART" id="SM00387">
    <property type="entry name" value="HATPase_c"/>
    <property type="match status" value="1"/>
</dbReference>
<dbReference type="EMBL" id="PXYW01000022">
    <property type="protein sequence ID" value="PSR33323.1"/>
    <property type="molecule type" value="Genomic_DNA"/>
</dbReference>
<feature type="transmembrane region" description="Helical" evidence="12">
    <location>
        <begin position="7"/>
        <end position="25"/>
    </location>
</feature>
<keyword evidence="9" id="KW-0902">Two-component regulatory system</keyword>
<dbReference type="SUPFAM" id="SSF55781">
    <property type="entry name" value="GAF domain-like"/>
    <property type="match status" value="1"/>
</dbReference>
<evidence type="ECO:0000256" key="11">
    <source>
        <dbReference type="SAM" id="MobiDB-lite"/>
    </source>
</evidence>
<dbReference type="Gene3D" id="1.20.5.1930">
    <property type="match status" value="1"/>
</dbReference>
<evidence type="ECO:0000256" key="10">
    <source>
        <dbReference type="ARBA" id="ARBA00023136"/>
    </source>
</evidence>
<dbReference type="GO" id="GO:0046983">
    <property type="term" value="F:protein dimerization activity"/>
    <property type="evidence" value="ECO:0007669"/>
    <property type="project" value="InterPro"/>
</dbReference>
<evidence type="ECO:0000256" key="3">
    <source>
        <dbReference type="ARBA" id="ARBA00012438"/>
    </source>
</evidence>
<evidence type="ECO:0000256" key="2">
    <source>
        <dbReference type="ARBA" id="ARBA00004651"/>
    </source>
</evidence>
<dbReference type="Proteomes" id="UP000242972">
    <property type="component" value="Unassembled WGS sequence"/>
</dbReference>
<keyword evidence="6 12" id="KW-0812">Transmembrane</keyword>
<reference evidence="15 16" key="1">
    <citation type="journal article" date="2014" name="BMC Genomics">
        <title>Comparison of environmental and isolate Sulfobacillus genomes reveals diverse carbon, sulfur, nitrogen, and hydrogen metabolisms.</title>
        <authorList>
            <person name="Justice N.B."/>
            <person name="Norman A."/>
            <person name="Brown C.T."/>
            <person name="Singh A."/>
            <person name="Thomas B.C."/>
            <person name="Banfield J.F."/>
        </authorList>
    </citation>
    <scope>NUCLEOTIDE SEQUENCE [LARGE SCALE GENOMIC DNA]</scope>
    <source>
        <strain evidence="15">AMDSBA4</strain>
    </source>
</reference>
<dbReference type="GO" id="GO:0005886">
    <property type="term" value="C:plasma membrane"/>
    <property type="evidence" value="ECO:0007669"/>
    <property type="project" value="UniProtKB-SubCell"/>
</dbReference>
<proteinExistence type="predicted"/>